<dbReference type="HOGENOM" id="CLU_3276640_0_0_9"/>
<sequence>MLPLDFSSASPFPSDREIISRYKCIFNIYFLFENFFFHFCL</sequence>
<dbReference type="Proteomes" id="UP000003494">
    <property type="component" value="Unassembled WGS sequence"/>
</dbReference>
<dbReference type="EMBL" id="ACIP02000001">
    <property type="protein sequence ID" value="EEP29408.1"/>
    <property type="molecule type" value="Genomic_DNA"/>
</dbReference>
<accession>C4G9W2</accession>
<evidence type="ECO:0000313" key="2">
    <source>
        <dbReference type="Proteomes" id="UP000003494"/>
    </source>
</evidence>
<keyword evidence="2" id="KW-1185">Reference proteome</keyword>
<organism evidence="1 2">
    <name type="scientific">Shuttleworthella satelles DSM 14600</name>
    <dbReference type="NCBI Taxonomy" id="626523"/>
    <lineage>
        <taxon>Bacteria</taxon>
        <taxon>Bacillati</taxon>
        <taxon>Bacillota</taxon>
        <taxon>Clostridia</taxon>
        <taxon>Lachnospirales</taxon>
        <taxon>Lachnospiraceae</taxon>
        <taxon>Shuttleworthella</taxon>
    </lineage>
</organism>
<comment type="caution">
    <text evidence="1">The sequence shown here is derived from an EMBL/GenBank/DDBJ whole genome shotgun (WGS) entry which is preliminary data.</text>
</comment>
<evidence type="ECO:0000313" key="1">
    <source>
        <dbReference type="EMBL" id="EEP29408.1"/>
    </source>
</evidence>
<name>C4G9W2_9FIRM</name>
<dbReference type="AlphaFoldDB" id="C4G9W2"/>
<protein>
    <submittedName>
        <fullName evidence="1">Uncharacterized protein</fullName>
    </submittedName>
</protein>
<gene>
    <name evidence="1" type="ORF">GCWU000342_00766</name>
</gene>
<proteinExistence type="predicted"/>
<reference evidence="1" key="1">
    <citation type="submission" date="2009-04" db="EMBL/GenBank/DDBJ databases">
        <authorList>
            <person name="Weinstock G."/>
            <person name="Sodergren E."/>
            <person name="Clifton S."/>
            <person name="Fulton L."/>
            <person name="Fulton B."/>
            <person name="Courtney L."/>
            <person name="Fronick C."/>
            <person name="Harrison M."/>
            <person name="Strong C."/>
            <person name="Farmer C."/>
            <person name="Delahaunty K."/>
            <person name="Markovic C."/>
            <person name="Hall O."/>
            <person name="Minx P."/>
            <person name="Tomlinson C."/>
            <person name="Mitreva M."/>
            <person name="Nelson J."/>
            <person name="Hou S."/>
            <person name="Wollam A."/>
            <person name="Pepin K.H."/>
            <person name="Johnson M."/>
            <person name="Bhonagiri V."/>
            <person name="Nash W.E."/>
            <person name="Warren W."/>
            <person name="Chinwalla A."/>
            <person name="Mardis E.R."/>
            <person name="Wilson R.K."/>
        </authorList>
    </citation>
    <scope>NUCLEOTIDE SEQUENCE [LARGE SCALE GENOMIC DNA]</scope>
    <source>
        <strain evidence="1">DSM 14600</strain>
    </source>
</reference>